<proteinExistence type="predicted"/>
<evidence type="ECO:0000313" key="1">
    <source>
        <dbReference type="EMBL" id="KZV31737.1"/>
    </source>
</evidence>
<organism evidence="1 2">
    <name type="scientific">Dorcoceras hygrometricum</name>
    <dbReference type="NCBI Taxonomy" id="472368"/>
    <lineage>
        <taxon>Eukaryota</taxon>
        <taxon>Viridiplantae</taxon>
        <taxon>Streptophyta</taxon>
        <taxon>Embryophyta</taxon>
        <taxon>Tracheophyta</taxon>
        <taxon>Spermatophyta</taxon>
        <taxon>Magnoliopsida</taxon>
        <taxon>eudicotyledons</taxon>
        <taxon>Gunneridae</taxon>
        <taxon>Pentapetalae</taxon>
        <taxon>asterids</taxon>
        <taxon>lamiids</taxon>
        <taxon>Lamiales</taxon>
        <taxon>Gesneriaceae</taxon>
        <taxon>Didymocarpoideae</taxon>
        <taxon>Trichosporeae</taxon>
        <taxon>Loxocarpinae</taxon>
        <taxon>Dorcoceras</taxon>
    </lineage>
</organism>
<dbReference type="EMBL" id="KV007458">
    <property type="protein sequence ID" value="KZV31737.1"/>
    <property type="molecule type" value="Genomic_DNA"/>
</dbReference>
<evidence type="ECO:0000313" key="2">
    <source>
        <dbReference type="Proteomes" id="UP000250235"/>
    </source>
</evidence>
<gene>
    <name evidence="1" type="ORF">F511_00541</name>
</gene>
<name>A0A2Z7BCI8_9LAMI</name>
<keyword evidence="2" id="KW-1185">Reference proteome</keyword>
<dbReference type="Proteomes" id="UP000250235">
    <property type="component" value="Unassembled WGS sequence"/>
</dbReference>
<dbReference type="AlphaFoldDB" id="A0A2Z7BCI8"/>
<protein>
    <submittedName>
        <fullName evidence="1">Uncharacterized protein</fullName>
    </submittedName>
</protein>
<reference evidence="1 2" key="1">
    <citation type="journal article" date="2015" name="Proc. Natl. Acad. Sci. U.S.A.">
        <title>The resurrection genome of Boea hygrometrica: A blueprint for survival of dehydration.</title>
        <authorList>
            <person name="Xiao L."/>
            <person name="Yang G."/>
            <person name="Zhang L."/>
            <person name="Yang X."/>
            <person name="Zhao S."/>
            <person name="Ji Z."/>
            <person name="Zhou Q."/>
            <person name="Hu M."/>
            <person name="Wang Y."/>
            <person name="Chen M."/>
            <person name="Xu Y."/>
            <person name="Jin H."/>
            <person name="Xiao X."/>
            <person name="Hu G."/>
            <person name="Bao F."/>
            <person name="Hu Y."/>
            <person name="Wan P."/>
            <person name="Li L."/>
            <person name="Deng X."/>
            <person name="Kuang T."/>
            <person name="Xiang C."/>
            <person name="Zhu J.K."/>
            <person name="Oliver M.J."/>
            <person name="He Y."/>
        </authorList>
    </citation>
    <scope>NUCLEOTIDE SEQUENCE [LARGE SCALE GENOMIC DNA]</scope>
    <source>
        <strain evidence="2">cv. XS01</strain>
    </source>
</reference>
<sequence length="54" mass="6510">MLFQKCHIRIYPHFEKKYQQVDSLNSENHKWIEEYPMSQIKGGTEIDARRVADT</sequence>
<accession>A0A2Z7BCI8</accession>